<evidence type="ECO:0000313" key="10">
    <source>
        <dbReference type="Proteomes" id="UP000236000"/>
    </source>
</evidence>
<evidence type="ECO:0000313" key="9">
    <source>
        <dbReference type="EMBL" id="PNC19729.1"/>
    </source>
</evidence>
<evidence type="ECO:0000256" key="1">
    <source>
        <dbReference type="ARBA" id="ARBA00001231"/>
    </source>
</evidence>
<dbReference type="InterPro" id="IPR015883">
    <property type="entry name" value="Glyco_hydro_20_cat"/>
</dbReference>
<proteinExistence type="inferred from homology"/>
<evidence type="ECO:0000259" key="8">
    <source>
        <dbReference type="Pfam" id="PF02838"/>
    </source>
</evidence>
<dbReference type="CDD" id="cd02742">
    <property type="entry name" value="GH20_hexosaminidase"/>
    <property type="match status" value="1"/>
</dbReference>
<evidence type="ECO:0000256" key="5">
    <source>
        <dbReference type="ARBA" id="ARBA00023295"/>
    </source>
</evidence>
<organism evidence="9 10">
    <name type="scientific">Akkermansia muciniphila</name>
    <dbReference type="NCBI Taxonomy" id="239935"/>
    <lineage>
        <taxon>Bacteria</taxon>
        <taxon>Pseudomonadati</taxon>
        <taxon>Verrucomicrobiota</taxon>
        <taxon>Verrucomicrobiia</taxon>
        <taxon>Verrucomicrobiales</taxon>
        <taxon>Akkermansiaceae</taxon>
        <taxon>Akkermansia</taxon>
    </lineage>
</organism>
<dbReference type="Gene3D" id="3.20.20.80">
    <property type="entry name" value="Glycosidases"/>
    <property type="match status" value="1"/>
</dbReference>
<dbReference type="SUPFAM" id="SSF51445">
    <property type="entry name" value="(Trans)glycosidases"/>
    <property type="match status" value="1"/>
</dbReference>
<dbReference type="PANTHER" id="PTHR22600">
    <property type="entry name" value="BETA-HEXOSAMINIDASE"/>
    <property type="match status" value="1"/>
</dbReference>
<evidence type="ECO:0000256" key="4">
    <source>
        <dbReference type="ARBA" id="ARBA00022801"/>
    </source>
</evidence>
<name>A0A2N8HG65_9BACT</name>
<dbReference type="InterPro" id="IPR015882">
    <property type="entry name" value="HEX_bac_N"/>
</dbReference>
<dbReference type="Gene3D" id="3.30.379.10">
    <property type="entry name" value="Chitobiase/beta-hexosaminidase domain 2-like"/>
    <property type="match status" value="1"/>
</dbReference>
<comment type="catalytic activity">
    <reaction evidence="1">
        <text>Hydrolysis of terminal non-reducing N-acetyl-D-hexosamine residues in N-acetyl-beta-D-hexosaminides.</text>
        <dbReference type="EC" id="3.2.1.52"/>
    </reaction>
</comment>
<dbReference type="OrthoDB" id="197406at2"/>
<keyword evidence="5" id="KW-0326">Glycosidase</keyword>
<dbReference type="InterPro" id="IPR029018">
    <property type="entry name" value="Hex-like_dom2"/>
</dbReference>
<dbReference type="AlphaFoldDB" id="A0A2N8HG65"/>
<dbReference type="Proteomes" id="UP000236000">
    <property type="component" value="Unassembled WGS sequence"/>
</dbReference>
<feature type="active site" description="Proton donor" evidence="6">
    <location>
        <position position="309"/>
    </location>
</feature>
<dbReference type="GO" id="GO:0005975">
    <property type="term" value="P:carbohydrate metabolic process"/>
    <property type="evidence" value="ECO:0007669"/>
    <property type="project" value="InterPro"/>
</dbReference>
<dbReference type="Pfam" id="PF02838">
    <property type="entry name" value="Glyco_hydro_20b"/>
    <property type="match status" value="1"/>
</dbReference>
<feature type="domain" description="Glycoside hydrolase family 20 catalytic" evidence="7">
    <location>
        <begin position="168"/>
        <end position="278"/>
    </location>
</feature>
<comment type="similarity">
    <text evidence="2">Belongs to the glycosyl hydrolase 20 family.</text>
</comment>
<dbReference type="RefSeq" id="WP_102711871.1">
    <property type="nucleotide sequence ID" value="NZ_PJKA01000003.1"/>
</dbReference>
<evidence type="ECO:0000256" key="3">
    <source>
        <dbReference type="ARBA" id="ARBA00012663"/>
    </source>
</evidence>
<feature type="domain" description="Beta-hexosaminidase bacterial type N-terminal" evidence="8">
    <location>
        <begin position="41"/>
        <end position="164"/>
    </location>
</feature>
<dbReference type="EMBL" id="PJKA01000003">
    <property type="protein sequence ID" value="PNC19729.1"/>
    <property type="molecule type" value="Genomic_DNA"/>
</dbReference>
<dbReference type="InterPro" id="IPR017853">
    <property type="entry name" value="GH"/>
</dbReference>
<accession>A0A2N8HG65</accession>
<dbReference type="PRINTS" id="PR00738">
    <property type="entry name" value="GLHYDRLASE20"/>
</dbReference>
<dbReference type="GO" id="GO:0004563">
    <property type="term" value="F:beta-N-acetylhexosaminidase activity"/>
    <property type="evidence" value="ECO:0007669"/>
    <property type="project" value="UniProtKB-EC"/>
</dbReference>
<keyword evidence="4" id="KW-0378">Hydrolase</keyword>
<dbReference type="Pfam" id="PF00728">
    <property type="entry name" value="Glyco_hydro_20"/>
    <property type="match status" value="1"/>
</dbReference>
<dbReference type="SUPFAM" id="SSF55545">
    <property type="entry name" value="beta-N-acetylhexosaminidase-like domain"/>
    <property type="match status" value="1"/>
</dbReference>
<reference evidence="9 10" key="1">
    <citation type="journal article" date="2017" name="BMC Genomics">
        <title>Genome sequencing of 39 Akkermansia muciniphila isolates reveals its population structure, genomic and functional diverisity, and global distribution in mammalian gut microbiotas.</title>
        <authorList>
            <person name="Guo X."/>
            <person name="Li S."/>
            <person name="Zhang J."/>
            <person name="Wu F."/>
            <person name="Li X."/>
            <person name="Wu D."/>
            <person name="Zhang M."/>
            <person name="Ou Z."/>
            <person name="Jie Z."/>
            <person name="Yan Q."/>
            <person name="Li P."/>
            <person name="Yi J."/>
            <person name="Peng Y."/>
        </authorList>
    </citation>
    <scope>NUCLEOTIDE SEQUENCE [LARGE SCALE GENOMIC DNA]</scope>
    <source>
        <strain evidence="9 10">GP24</strain>
    </source>
</reference>
<sequence length="722" mass="82059">MFLSRVFSIPVRLFAVLLVCSPWGLAGGEVVTAPVPEFSSPALIPYPSKVVRGKGGARFKSVHVHLGRDVPRRDDLVKEMKDVFRMSGIPASMNKDVVEEGSLAWELSLDAGIEGEAYVLSVAPEKATVRAGSFGGFFNALQTLRQLVSKEKEGFFMPSVQISDEPAFALRGMMLDVGRYYMSPAFIKELMRRVSRYKINTLHLHLTDDPAWRLEVKKYPALTDRAFHWKSRLPGQFYTQEQLKELVDYCAGLNIQVIPEIDMPGHSQPFSKAMKTGMQTEKGVSILKEVLDEVVPLFPGRYFHMGSDEVHITMKDFIPRMAEYLRGKGKEVIVWSPGGPHDKDSVLMCWGESEAGARMDKGKKRIDSNGFYIDWADSQSGVYQVFFQQPCEVPRGDEKALGAILPVWCDGNLSSEKRVLEQYPLYPCVLTFAERVWRGGATKRKDYMAQLPPKGTAGWAEFREFEQRLASHRDRFFRGVPFAYVKQADMAWSLVGPFDHRGKNDTPFEPERKIAPSYRDGDRTLEWKSTPVYGGAVHIRHLFAMFNMHRNQYRLDHWPTLMSGDVGKGGGTCYALTSIRSPKDQEVWLMVGLNGMWGHSGGYRSARAPEQGSWDFSGGDVWLNGKRVNPPKWPFKSLPWTDWGKGRIEEAPLTWEGYFFRPPVKVKLRKGLNRVLVRSVFGHWKGDNGQRSWFFCCMPVLWDGIHYREVPGLEYDPRPDAR</sequence>
<evidence type="ECO:0000259" key="7">
    <source>
        <dbReference type="Pfam" id="PF00728"/>
    </source>
</evidence>
<dbReference type="GO" id="GO:0016020">
    <property type="term" value="C:membrane"/>
    <property type="evidence" value="ECO:0007669"/>
    <property type="project" value="TreeGrafter"/>
</dbReference>
<comment type="caution">
    <text evidence="9">The sequence shown here is derived from an EMBL/GenBank/DDBJ whole genome shotgun (WGS) entry which is preliminary data.</text>
</comment>
<dbReference type="GO" id="GO:0030203">
    <property type="term" value="P:glycosaminoglycan metabolic process"/>
    <property type="evidence" value="ECO:0007669"/>
    <property type="project" value="TreeGrafter"/>
</dbReference>
<dbReference type="EC" id="3.2.1.52" evidence="3"/>
<dbReference type="PANTHER" id="PTHR22600:SF57">
    <property type="entry name" value="BETA-N-ACETYLHEXOSAMINIDASE"/>
    <property type="match status" value="1"/>
</dbReference>
<dbReference type="InterPro" id="IPR025705">
    <property type="entry name" value="Beta_hexosaminidase_sua/sub"/>
</dbReference>
<evidence type="ECO:0000256" key="6">
    <source>
        <dbReference type="PIRSR" id="PIRSR625705-1"/>
    </source>
</evidence>
<protein>
    <recommendedName>
        <fullName evidence="3">beta-N-acetylhexosaminidase</fullName>
        <ecNumber evidence="3">3.2.1.52</ecNumber>
    </recommendedName>
</protein>
<evidence type="ECO:0000256" key="2">
    <source>
        <dbReference type="ARBA" id="ARBA00006285"/>
    </source>
</evidence>
<gene>
    <name evidence="9" type="ORF">CXU22_01580</name>
</gene>